<dbReference type="GO" id="GO:0003677">
    <property type="term" value="F:DNA binding"/>
    <property type="evidence" value="ECO:0007669"/>
    <property type="project" value="InterPro"/>
</dbReference>
<name>G4YSJ0_PHYSP</name>
<proteinExistence type="predicted"/>
<reference evidence="1 2" key="1">
    <citation type="journal article" date="2006" name="Science">
        <title>Phytophthora genome sequences uncover evolutionary origins and mechanisms of pathogenesis.</title>
        <authorList>
            <person name="Tyler B.M."/>
            <person name="Tripathy S."/>
            <person name="Zhang X."/>
            <person name="Dehal P."/>
            <person name="Jiang R.H."/>
            <person name="Aerts A."/>
            <person name="Arredondo F.D."/>
            <person name="Baxter L."/>
            <person name="Bensasson D."/>
            <person name="Beynon J.L."/>
            <person name="Chapman J."/>
            <person name="Damasceno C.M."/>
            <person name="Dorrance A.E."/>
            <person name="Dou D."/>
            <person name="Dickerman A.W."/>
            <person name="Dubchak I.L."/>
            <person name="Garbelotto M."/>
            <person name="Gijzen M."/>
            <person name="Gordon S.G."/>
            <person name="Govers F."/>
            <person name="Grunwald N.J."/>
            <person name="Huang W."/>
            <person name="Ivors K.L."/>
            <person name="Jones R.W."/>
            <person name="Kamoun S."/>
            <person name="Krampis K."/>
            <person name="Lamour K.H."/>
            <person name="Lee M.K."/>
            <person name="McDonald W.H."/>
            <person name="Medina M."/>
            <person name="Meijer H.J."/>
            <person name="Nordberg E.K."/>
            <person name="Maclean D.J."/>
            <person name="Ospina-Giraldo M.D."/>
            <person name="Morris P.F."/>
            <person name="Phuntumart V."/>
            <person name="Putnam N.H."/>
            <person name="Rash S."/>
            <person name="Rose J.K."/>
            <person name="Sakihama Y."/>
            <person name="Salamov A.A."/>
            <person name="Savidor A."/>
            <person name="Scheuring C.F."/>
            <person name="Smith B.M."/>
            <person name="Sobral B.W."/>
            <person name="Terry A."/>
            <person name="Torto-Alalibo T.A."/>
            <person name="Win J."/>
            <person name="Xu Z."/>
            <person name="Zhang H."/>
            <person name="Grigoriev I.V."/>
            <person name="Rokhsar D.S."/>
            <person name="Boore J.L."/>
        </authorList>
    </citation>
    <scope>NUCLEOTIDE SEQUENCE [LARGE SCALE GENOMIC DNA]</scope>
    <source>
        <strain evidence="1 2">P6497</strain>
    </source>
</reference>
<dbReference type="InterPro" id="IPR013762">
    <property type="entry name" value="Integrase-like_cat_sf"/>
</dbReference>
<dbReference type="GO" id="GO:0006310">
    <property type="term" value="P:DNA recombination"/>
    <property type="evidence" value="ECO:0007669"/>
    <property type="project" value="InterPro"/>
</dbReference>
<dbReference type="RefSeq" id="XP_009518294.1">
    <property type="nucleotide sequence ID" value="XM_009519999.1"/>
</dbReference>
<gene>
    <name evidence="1" type="ORF">PHYSODRAFT_324272</name>
</gene>
<dbReference type="GO" id="GO:0015074">
    <property type="term" value="P:DNA integration"/>
    <property type="evidence" value="ECO:0007669"/>
    <property type="project" value="InterPro"/>
</dbReference>
<keyword evidence="2" id="KW-1185">Reference proteome</keyword>
<dbReference type="AlphaFoldDB" id="G4YSJ0"/>
<dbReference type="InParanoid" id="G4YSJ0"/>
<dbReference type="Gene3D" id="1.10.443.10">
    <property type="entry name" value="Intergrase catalytic core"/>
    <property type="match status" value="1"/>
</dbReference>
<evidence type="ECO:0000313" key="2">
    <source>
        <dbReference type="Proteomes" id="UP000002640"/>
    </source>
</evidence>
<organism evidence="1 2">
    <name type="scientific">Phytophthora sojae (strain P6497)</name>
    <name type="common">Soybean stem and root rot agent</name>
    <name type="synonym">Phytophthora megasperma f. sp. glycines</name>
    <dbReference type="NCBI Taxonomy" id="1094619"/>
    <lineage>
        <taxon>Eukaryota</taxon>
        <taxon>Sar</taxon>
        <taxon>Stramenopiles</taxon>
        <taxon>Oomycota</taxon>
        <taxon>Peronosporomycetes</taxon>
        <taxon>Peronosporales</taxon>
        <taxon>Peronosporaceae</taxon>
        <taxon>Phytophthora</taxon>
    </lineage>
</organism>
<protein>
    <submittedName>
        <fullName evidence="1">Uncharacterized protein</fullName>
    </submittedName>
</protein>
<dbReference type="KEGG" id="psoj:PHYSODRAFT_324272"/>
<dbReference type="Proteomes" id="UP000002640">
    <property type="component" value="Unassembled WGS sequence"/>
</dbReference>
<evidence type="ECO:0000313" key="1">
    <source>
        <dbReference type="EMBL" id="EGZ23006.1"/>
    </source>
</evidence>
<sequence>MAILREIRRRCNFQSAHDRVLWGAAVMGFFFLLRRSEYLADGTKVKPYIIRVNDVQFLSTQGAPARSIDKVAAVSIKFRGSKSDQVGAGATRTLHRSGSAWLCPVLATWELAQNARMFGSNEALCYRYRQGPRRKSSG</sequence>
<dbReference type="EMBL" id="JH159152">
    <property type="protein sequence ID" value="EGZ23006.1"/>
    <property type="molecule type" value="Genomic_DNA"/>
</dbReference>
<dbReference type="GeneID" id="20645098"/>
<accession>G4YSJ0</accession>